<keyword evidence="1" id="KW-1185">Reference proteome</keyword>
<proteinExistence type="predicted"/>
<gene>
    <name evidence="2" type="primary">LOC113469393</name>
</gene>
<reference evidence="2" key="1">
    <citation type="submission" date="2025-08" db="UniProtKB">
        <authorList>
            <consortium name="RefSeq"/>
        </authorList>
    </citation>
    <scope>IDENTIFICATION</scope>
</reference>
<dbReference type="Proteomes" id="UP000079169">
    <property type="component" value="Unplaced"/>
</dbReference>
<evidence type="ECO:0000313" key="1">
    <source>
        <dbReference type="Proteomes" id="UP000079169"/>
    </source>
</evidence>
<organism evidence="1 2">
    <name type="scientific">Diaphorina citri</name>
    <name type="common">Asian citrus psyllid</name>
    <dbReference type="NCBI Taxonomy" id="121845"/>
    <lineage>
        <taxon>Eukaryota</taxon>
        <taxon>Metazoa</taxon>
        <taxon>Ecdysozoa</taxon>
        <taxon>Arthropoda</taxon>
        <taxon>Hexapoda</taxon>
        <taxon>Insecta</taxon>
        <taxon>Pterygota</taxon>
        <taxon>Neoptera</taxon>
        <taxon>Paraneoptera</taxon>
        <taxon>Hemiptera</taxon>
        <taxon>Sternorrhyncha</taxon>
        <taxon>Psylloidea</taxon>
        <taxon>Psyllidae</taxon>
        <taxon>Diaphorininae</taxon>
        <taxon>Diaphorina</taxon>
    </lineage>
</organism>
<sequence length="100" mass="11864">MSLAPFNFVDFYDIKPIAHLGKHFPPNQVDISPTYKNFIKKNLKKRGLVQSLTFLEKLHRWLVRQQKTFQLPEENSNAESTEFLQDDLDLARHGYWRGEM</sequence>
<dbReference type="PaxDb" id="121845-A0A3Q0J7C3"/>
<protein>
    <submittedName>
        <fullName evidence="2">Uncharacterized protein LOC113469393</fullName>
    </submittedName>
</protein>
<accession>A0A3Q0J7C3</accession>
<evidence type="ECO:0000313" key="2">
    <source>
        <dbReference type="RefSeq" id="XP_026682853.1"/>
    </source>
</evidence>
<dbReference type="KEGG" id="dci:113469393"/>
<dbReference type="AlphaFoldDB" id="A0A3Q0J7C3"/>
<dbReference type="GeneID" id="113469393"/>
<name>A0A3Q0J7C3_DIACI</name>
<dbReference type="RefSeq" id="XP_026682853.1">
    <property type="nucleotide sequence ID" value="XM_026827052.1"/>
</dbReference>